<proteinExistence type="predicted"/>
<name>A0A837AH16_9NEIS</name>
<protein>
    <submittedName>
        <fullName evidence="1">Uncharacterized protein</fullName>
    </submittedName>
</protein>
<reference evidence="1 2" key="1">
    <citation type="submission" date="2014-03" db="EMBL/GenBank/DDBJ databases">
        <title>The genomes of two eusocial bee gut symbionts.</title>
        <authorList>
            <person name="Kwong W.K."/>
            <person name="Engel P."/>
            <person name="Koch H."/>
            <person name="Moran N.A."/>
        </authorList>
    </citation>
    <scope>NUCLEOTIDE SEQUENCE [LARGE SCALE GENOMIC DNA]</scope>
    <source>
        <strain evidence="2">wkB29</strain>
    </source>
</reference>
<evidence type="ECO:0000313" key="2">
    <source>
        <dbReference type="Proteomes" id="UP000027170"/>
    </source>
</evidence>
<evidence type="ECO:0000313" key="1">
    <source>
        <dbReference type="EMBL" id="KDN15894.1"/>
    </source>
</evidence>
<dbReference type="AlphaFoldDB" id="A0A837AH16"/>
<organism evidence="1 2">
    <name type="scientific">Snodgrassella communis</name>
    <dbReference type="NCBI Taxonomy" id="2946699"/>
    <lineage>
        <taxon>Bacteria</taxon>
        <taxon>Pseudomonadati</taxon>
        <taxon>Pseudomonadota</taxon>
        <taxon>Betaproteobacteria</taxon>
        <taxon>Neisseriales</taxon>
        <taxon>Neisseriaceae</taxon>
        <taxon>Snodgrassella</taxon>
    </lineage>
</organism>
<comment type="caution">
    <text evidence="1">The sequence shown here is derived from an EMBL/GenBank/DDBJ whole genome shotgun (WGS) entry which is preliminary data.</text>
</comment>
<gene>
    <name evidence="1" type="ORF">SALWKB29_0313</name>
</gene>
<keyword evidence="2" id="KW-1185">Reference proteome</keyword>
<dbReference type="Proteomes" id="UP000027170">
    <property type="component" value="Unassembled WGS sequence"/>
</dbReference>
<accession>A0A837AH16</accession>
<sequence length="39" mass="4379">MQISIFQYEEYYFTGHGGYRFLVVAVWRGGGTAAEESSA</sequence>
<dbReference type="EMBL" id="JFZV01000001">
    <property type="protein sequence ID" value="KDN15894.1"/>
    <property type="molecule type" value="Genomic_DNA"/>
</dbReference>